<gene>
    <name evidence="4" type="ORF">WR25_07856</name>
</gene>
<dbReference type="PANTHER" id="PTHR44533:SF4">
    <property type="entry name" value="DEAD_H RNA HELICASE, PUTATIVE-RELATED"/>
    <property type="match status" value="1"/>
</dbReference>
<sequence length="153" mass="17277">MSEKQWDDSDSEDDNVVVEENPTIRPRKRQTSVAHTLEKDKTLNSSVAGSVKDSDESDSDDSDSIGTSAASDHMLDNEGEVTLDFDTTTCMKKMIAMYHCSYRDIINEFADVELFFISVDSLIVECLAHSYHDWTLVGQSMVLTKQKEPFLRI</sequence>
<keyword evidence="2" id="KW-0347">Helicase</keyword>
<dbReference type="OrthoDB" id="5876973at2759"/>
<dbReference type="InterPro" id="IPR052431">
    <property type="entry name" value="SKI2_subfamily_helicases"/>
</dbReference>
<keyword evidence="2" id="KW-0067">ATP-binding</keyword>
<keyword evidence="5" id="KW-1185">Reference proteome</keyword>
<dbReference type="Proteomes" id="UP000218231">
    <property type="component" value="Unassembled WGS sequence"/>
</dbReference>
<evidence type="ECO:0000313" key="4">
    <source>
        <dbReference type="EMBL" id="PAV77969.1"/>
    </source>
</evidence>
<evidence type="ECO:0000256" key="3">
    <source>
        <dbReference type="SAM" id="MobiDB-lite"/>
    </source>
</evidence>
<evidence type="ECO:0000313" key="5">
    <source>
        <dbReference type="Proteomes" id="UP000218231"/>
    </source>
</evidence>
<accession>A0A2A2KVU8</accession>
<reference evidence="4 5" key="1">
    <citation type="journal article" date="2017" name="Curr. Biol.">
        <title>Genome architecture and evolution of a unichromosomal asexual nematode.</title>
        <authorList>
            <person name="Fradin H."/>
            <person name="Zegar C."/>
            <person name="Gutwein M."/>
            <person name="Lucas J."/>
            <person name="Kovtun M."/>
            <person name="Corcoran D."/>
            <person name="Baugh L.R."/>
            <person name="Kiontke K."/>
            <person name="Gunsalus K."/>
            <person name="Fitch D.H."/>
            <person name="Piano F."/>
        </authorList>
    </citation>
    <scope>NUCLEOTIDE SEQUENCE [LARGE SCALE GENOMIC DNA]</scope>
    <source>
        <strain evidence="4">PF1309</strain>
    </source>
</reference>
<dbReference type="PANTHER" id="PTHR44533">
    <property type="entry name" value="DEAD/H RNA HELICASE, PUTATIVE-RELATED"/>
    <property type="match status" value="1"/>
</dbReference>
<feature type="region of interest" description="Disordered" evidence="3">
    <location>
        <begin position="1"/>
        <end position="73"/>
    </location>
</feature>
<evidence type="ECO:0000256" key="1">
    <source>
        <dbReference type="ARBA" id="ARBA00022801"/>
    </source>
</evidence>
<name>A0A2A2KVU8_9BILA</name>
<comment type="caution">
    <text evidence="4">The sequence shown here is derived from an EMBL/GenBank/DDBJ whole genome shotgun (WGS) entry which is preliminary data.</text>
</comment>
<keyword evidence="1" id="KW-0378">Hydrolase</keyword>
<evidence type="ECO:0000256" key="2">
    <source>
        <dbReference type="ARBA" id="ARBA00022806"/>
    </source>
</evidence>
<dbReference type="AlphaFoldDB" id="A0A2A2KVU8"/>
<dbReference type="GO" id="GO:0016787">
    <property type="term" value="F:hydrolase activity"/>
    <property type="evidence" value="ECO:0007669"/>
    <property type="project" value="UniProtKB-KW"/>
</dbReference>
<organism evidence="4 5">
    <name type="scientific">Diploscapter pachys</name>
    <dbReference type="NCBI Taxonomy" id="2018661"/>
    <lineage>
        <taxon>Eukaryota</taxon>
        <taxon>Metazoa</taxon>
        <taxon>Ecdysozoa</taxon>
        <taxon>Nematoda</taxon>
        <taxon>Chromadorea</taxon>
        <taxon>Rhabditida</taxon>
        <taxon>Rhabditina</taxon>
        <taxon>Rhabditomorpha</taxon>
        <taxon>Rhabditoidea</taxon>
        <taxon>Rhabditidae</taxon>
        <taxon>Diploscapter</taxon>
    </lineage>
</organism>
<feature type="compositionally biased region" description="Acidic residues" evidence="3">
    <location>
        <begin position="8"/>
        <end position="17"/>
    </location>
</feature>
<dbReference type="STRING" id="2018661.A0A2A2KVU8"/>
<dbReference type="EMBL" id="LIAE01007635">
    <property type="protein sequence ID" value="PAV77969.1"/>
    <property type="molecule type" value="Genomic_DNA"/>
</dbReference>
<keyword evidence="2" id="KW-0547">Nucleotide-binding</keyword>
<dbReference type="GO" id="GO:0005737">
    <property type="term" value="C:cytoplasm"/>
    <property type="evidence" value="ECO:0007669"/>
    <property type="project" value="TreeGrafter"/>
</dbReference>
<protein>
    <submittedName>
        <fullName evidence="4">Uncharacterized protein</fullName>
    </submittedName>
</protein>
<proteinExistence type="predicted"/>
<dbReference type="GO" id="GO:0004386">
    <property type="term" value="F:helicase activity"/>
    <property type="evidence" value="ECO:0007669"/>
    <property type="project" value="UniProtKB-KW"/>
</dbReference>